<evidence type="ECO:0000256" key="5">
    <source>
        <dbReference type="SAM" id="Phobius"/>
    </source>
</evidence>
<dbReference type="OrthoDB" id="9809599at2"/>
<comment type="subcellular location">
    <subcellularLocation>
        <location evidence="1">Cell membrane</location>
        <topology evidence="1">Multi-pass membrane protein</topology>
    </subcellularLocation>
</comment>
<feature type="transmembrane region" description="Helical" evidence="5">
    <location>
        <begin position="179"/>
        <end position="198"/>
    </location>
</feature>
<evidence type="ECO:0000313" key="9">
    <source>
        <dbReference type="Proteomes" id="UP000292686"/>
    </source>
</evidence>
<evidence type="ECO:0000256" key="4">
    <source>
        <dbReference type="ARBA" id="ARBA00023136"/>
    </source>
</evidence>
<reference evidence="8 9" key="1">
    <citation type="submission" date="2019-01" db="EMBL/GenBank/DDBJ databases">
        <title>Agromyces.</title>
        <authorList>
            <person name="Li J."/>
        </authorList>
    </citation>
    <scope>NUCLEOTIDE SEQUENCE [LARGE SCALE GENOMIC DNA]</scope>
    <source>
        <strain evidence="8 9">DSM 23870</strain>
    </source>
</reference>
<dbReference type="EMBL" id="JACCBI010000001">
    <property type="protein sequence ID" value="NYD67734.1"/>
    <property type="molecule type" value="Genomic_DNA"/>
</dbReference>
<keyword evidence="2 5" id="KW-0812">Transmembrane</keyword>
<comment type="caution">
    <text evidence="8">The sequence shown here is derived from an EMBL/GenBank/DDBJ whole genome shotgun (WGS) entry which is preliminary data.</text>
</comment>
<feature type="transmembrane region" description="Helical" evidence="5">
    <location>
        <begin position="85"/>
        <end position="106"/>
    </location>
</feature>
<dbReference type="PANTHER" id="PTHR23514:SF13">
    <property type="entry name" value="INNER MEMBRANE PROTEIN YBJJ"/>
    <property type="match status" value="1"/>
</dbReference>
<feature type="transmembrane region" description="Helical" evidence="5">
    <location>
        <begin position="360"/>
        <end position="379"/>
    </location>
</feature>
<dbReference type="PROSITE" id="PS50850">
    <property type="entry name" value="MFS"/>
    <property type="match status" value="1"/>
</dbReference>
<reference evidence="7 10" key="2">
    <citation type="submission" date="2020-07" db="EMBL/GenBank/DDBJ databases">
        <title>Sequencing the genomes of 1000 actinobacteria strains.</title>
        <authorList>
            <person name="Klenk H.-P."/>
        </authorList>
    </citation>
    <scope>NUCLEOTIDE SEQUENCE [LARGE SCALE GENOMIC DNA]</scope>
    <source>
        <strain evidence="7 10">DSM 23870</strain>
    </source>
</reference>
<dbReference type="Pfam" id="PF07690">
    <property type="entry name" value="MFS_1"/>
    <property type="match status" value="1"/>
</dbReference>
<evidence type="ECO:0000256" key="3">
    <source>
        <dbReference type="ARBA" id="ARBA00022989"/>
    </source>
</evidence>
<dbReference type="RefSeq" id="WP_129172339.1">
    <property type="nucleotide sequence ID" value="NZ_JACCBI010000001.1"/>
</dbReference>
<dbReference type="PANTHER" id="PTHR23514">
    <property type="entry name" value="BYPASS OF STOP CODON PROTEIN 6"/>
    <property type="match status" value="1"/>
</dbReference>
<name>A0A4V1R2R5_9MICO</name>
<evidence type="ECO:0000256" key="2">
    <source>
        <dbReference type="ARBA" id="ARBA00022692"/>
    </source>
</evidence>
<dbReference type="Gene3D" id="1.20.1250.20">
    <property type="entry name" value="MFS general substrate transporter like domains"/>
    <property type="match status" value="2"/>
</dbReference>
<feature type="transmembrane region" description="Helical" evidence="5">
    <location>
        <begin position="112"/>
        <end position="131"/>
    </location>
</feature>
<protein>
    <submittedName>
        <fullName evidence="7">MFS family permease</fullName>
    </submittedName>
    <submittedName>
        <fullName evidence="8">MFS transporter</fullName>
    </submittedName>
</protein>
<keyword evidence="9" id="KW-1185">Reference proteome</keyword>
<proteinExistence type="predicted"/>
<dbReference type="CDD" id="cd17393">
    <property type="entry name" value="MFS_MosC_like"/>
    <property type="match status" value="1"/>
</dbReference>
<feature type="transmembrane region" description="Helical" evidence="5">
    <location>
        <begin position="301"/>
        <end position="319"/>
    </location>
</feature>
<feature type="transmembrane region" description="Helical" evidence="5">
    <location>
        <begin position="50"/>
        <end position="73"/>
    </location>
</feature>
<dbReference type="InterPro" id="IPR020846">
    <property type="entry name" value="MFS_dom"/>
</dbReference>
<sequence length="414" mass="42869">MSQQTSPRTAQQPRSLTSWRNAVFAIFFLSGLSLASWVSRVPAVRDDAGIALDVVGLVILGMSAGSVVGLVLAPWLLARVGARRAMIGCLLLVSVGLVIIGIGSTVFGSVPVLIVGMALFGLGNGCVDVVMNVEGAEAEREIGKTLMPLMHAFFSFGTVTGAGLGALASAVGIPVLWHLVAISALIAIAVLVTVRFIPLREAVGDDTRPAGSTAPRRPWRERFAESLRVWADVRLLLIGVVMLGMSFNEGAANDWLALATVDGHGLSNTTGALMFGTFVTAMTIARIIGGPVLDRFGRVPVLRVSAALGIVGLSLFIWGGEPWMLFVGTALWGLGCALGFPVGMSAAADDAKNSAARVSAVAIIGYCAFLAGPPLLGFLGENLGILNALLVLLGLLVVAGLAAPAARERARIKA</sequence>
<feature type="transmembrane region" description="Helical" evidence="5">
    <location>
        <begin position="152"/>
        <end position="173"/>
    </location>
</feature>
<evidence type="ECO:0000256" key="1">
    <source>
        <dbReference type="ARBA" id="ARBA00004651"/>
    </source>
</evidence>
<dbReference type="SUPFAM" id="SSF103473">
    <property type="entry name" value="MFS general substrate transporter"/>
    <property type="match status" value="1"/>
</dbReference>
<feature type="transmembrane region" description="Helical" evidence="5">
    <location>
        <begin position="325"/>
        <end position="348"/>
    </location>
</feature>
<dbReference type="EMBL" id="SDPM01000001">
    <property type="protein sequence ID" value="RXZ88076.1"/>
    <property type="molecule type" value="Genomic_DNA"/>
</dbReference>
<evidence type="ECO:0000313" key="8">
    <source>
        <dbReference type="EMBL" id="RXZ88076.1"/>
    </source>
</evidence>
<dbReference type="InterPro" id="IPR051788">
    <property type="entry name" value="MFS_Transporter"/>
</dbReference>
<dbReference type="GO" id="GO:0005886">
    <property type="term" value="C:plasma membrane"/>
    <property type="evidence" value="ECO:0007669"/>
    <property type="project" value="UniProtKB-SubCell"/>
</dbReference>
<dbReference type="AlphaFoldDB" id="A0A4V1R2R5"/>
<feature type="transmembrane region" description="Helical" evidence="5">
    <location>
        <begin position="267"/>
        <end position="289"/>
    </location>
</feature>
<feature type="transmembrane region" description="Helical" evidence="5">
    <location>
        <begin position="227"/>
        <end position="247"/>
    </location>
</feature>
<feature type="transmembrane region" description="Helical" evidence="5">
    <location>
        <begin position="21"/>
        <end position="38"/>
    </location>
</feature>
<evidence type="ECO:0000313" key="7">
    <source>
        <dbReference type="EMBL" id="NYD67734.1"/>
    </source>
</evidence>
<evidence type="ECO:0000259" key="6">
    <source>
        <dbReference type="PROSITE" id="PS50850"/>
    </source>
</evidence>
<dbReference type="InterPro" id="IPR011701">
    <property type="entry name" value="MFS"/>
</dbReference>
<keyword evidence="3 5" id="KW-1133">Transmembrane helix</keyword>
<feature type="domain" description="Major facilitator superfamily (MFS) profile" evidence="6">
    <location>
        <begin position="19"/>
        <end position="411"/>
    </location>
</feature>
<feature type="transmembrane region" description="Helical" evidence="5">
    <location>
        <begin position="385"/>
        <end position="406"/>
    </location>
</feature>
<dbReference type="InterPro" id="IPR036259">
    <property type="entry name" value="MFS_trans_sf"/>
</dbReference>
<evidence type="ECO:0000313" key="10">
    <source>
        <dbReference type="Proteomes" id="UP000581087"/>
    </source>
</evidence>
<organism evidence="8 9">
    <name type="scientific">Agromyces atrinae</name>
    <dbReference type="NCBI Taxonomy" id="592376"/>
    <lineage>
        <taxon>Bacteria</taxon>
        <taxon>Bacillati</taxon>
        <taxon>Actinomycetota</taxon>
        <taxon>Actinomycetes</taxon>
        <taxon>Micrococcales</taxon>
        <taxon>Microbacteriaceae</taxon>
        <taxon>Agromyces</taxon>
    </lineage>
</organism>
<keyword evidence="4 5" id="KW-0472">Membrane</keyword>
<dbReference type="Proteomes" id="UP000581087">
    <property type="component" value="Unassembled WGS sequence"/>
</dbReference>
<gene>
    <name evidence="7" type="ORF">BJ972_002253</name>
    <name evidence="8" type="ORF">ESP50_02495</name>
</gene>
<accession>A0A4V1R2R5</accession>
<dbReference type="GO" id="GO:0022857">
    <property type="term" value="F:transmembrane transporter activity"/>
    <property type="evidence" value="ECO:0007669"/>
    <property type="project" value="InterPro"/>
</dbReference>
<dbReference type="Proteomes" id="UP000292686">
    <property type="component" value="Unassembled WGS sequence"/>
</dbReference>